<dbReference type="FunFam" id="1.10.132.20:FF:000001">
    <property type="entry name" value="Ribosome-recycling factor"/>
    <property type="match status" value="1"/>
</dbReference>
<dbReference type="EMBL" id="BRXZ01000971">
    <property type="protein sequence ID" value="GMH58808.1"/>
    <property type="molecule type" value="Genomic_DNA"/>
</dbReference>
<reference evidence="7" key="1">
    <citation type="submission" date="2022-07" db="EMBL/GenBank/DDBJ databases">
        <title>Genome analysis of Parmales, a sister group of diatoms, reveals the evolutionary specialization of diatoms from phago-mixotrophs to photoautotrophs.</title>
        <authorList>
            <person name="Ban H."/>
            <person name="Sato S."/>
            <person name="Yoshikawa S."/>
            <person name="Kazumasa Y."/>
            <person name="Nakamura Y."/>
            <person name="Ichinomiya M."/>
            <person name="Saitoh K."/>
            <person name="Sato N."/>
            <person name="Blanc-Mathieu R."/>
            <person name="Endo H."/>
            <person name="Kuwata A."/>
            <person name="Ogata H."/>
        </authorList>
    </citation>
    <scope>NUCLEOTIDE SEQUENCE</scope>
</reference>
<dbReference type="GO" id="GO:0043023">
    <property type="term" value="F:ribosomal large subunit binding"/>
    <property type="evidence" value="ECO:0007669"/>
    <property type="project" value="TreeGrafter"/>
</dbReference>
<dbReference type="FunFam" id="3.30.1360.40:FF:000001">
    <property type="entry name" value="Ribosome-recycling factor"/>
    <property type="match status" value="1"/>
</dbReference>
<feature type="compositionally biased region" description="Basic and acidic residues" evidence="5">
    <location>
        <begin position="133"/>
        <end position="154"/>
    </location>
</feature>
<evidence type="ECO:0000256" key="3">
    <source>
        <dbReference type="ARBA" id="ARBA00022490"/>
    </source>
</evidence>
<evidence type="ECO:0000256" key="2">
    <source>
        <dbReference type="ARBA" id="ARBA00005912"/>
    </source>
</evidence>
<dbReference type="HAMAP" id="MF_00040">
    <property type="entry name" value="RRF"/>
    <property type="match status" value="1"/>
</dbReference>
<dbReference type="NCBIfam" id="TIGR00496">
    <property type="entry name" value="frr"/>
    <property type="match status" value="1"/>
</dbReference>
<dbReference type="CDD" id="cd00520">
    <property type="entry name" value="RRF"/>
    <property type="match status" value="1"/>
</dbReference>
<evidence type="ECO:0000256" key="4">
    <source>
        <dbReference type="ARBA" id="ARBA00022917"/>
    </source>
</evidence>
<dbReference type="Proteomes" id="UP001165082">
    <property type="component" value="Unassembled WGS sequence"/>
</dbReference>
<dbReference type="PANTHER" id="PTHR20982:SF3">
    <property type="entry name" value="MITOCHONDRIAL RIBOSOME RECYCLING FACTOR PSEUDO 1"/>
    <property type="match status" value="1"/>
</dbReference>
<comment type="subcellular location">
    <subcellularLocation>
        <location evidence="1">Cytoplasm</location>
    </subcellularLocation>
</comment>
<evidence type="ECO:0000313" key="7">
    <source>
        <dbReference type="EMBL" id="GMH58808.1"/>
    </source>
</evidence>
<dbReference type="InterPro" id="IPR023584">
    <property type="entry name" value="Ribosome_recyc_fac_dom"/>
</dbReference>
<dbReference type="GO" id="GO:0005739">
    <property type="term" value="C:mitochondrion"/>
    <property type="evidence" value="ECO:0007669"/>
    <property type="project" value="TreeGrafter"/>
</dbReference>
<dbReference type="Gene3D" id="3.30.1360.40">
    <property type="match status" value="1"/>
</dbReference>
<dbReference type="SUPFAM" id="SSF55194">
    <property type="entry name" value="Ribosome recycling factor, RRF"/>
    <property type="match status" value="1"/>
</dbReference>
<dbReference type="InterPro" id="IPR002661">
    <property type="entry name" value="Ribosome_recyc_fac"/>
</dbReference>
<proteinExistence type="inferred from homology"/>
<keyword evidence="3" id="KW-0963">Cytoplasm</keyword>
<dbReference type="InterPro" id="IPR036191">
    <property type="entry name" value="RRF_sf"/>
</dbReference>
<evidence type="ECO:0000313" key="8">
    <source>
        <dbReference type="Proteomes" id="UP001165082"/>
    </source>
</evidence>
<feature type="domain" description="Ribosome recycling factor" evidence="6">
    <location>
        <begin position="15"/>
        <end position="177"/>
    </location>
</feature>
<feature type="region of interest" description="Disordered" evidence="5">
    <location>
        <begin position="133"/>
        <end position="156"/>
    </location>
</feature>
<dbReference type="Gene3D" id="1.10.132.20">
    <property type="entry name" value="Ribosome-recycling factor"/>
    <property type="match status" value="1"/>
</dbReference>
<dbReference type="AlphaFoldDB" id="A0A9W6ZXA4"/>
<keyword evidence="8" id="KW-1185">Reference proteome</keyword>
<evidence type="ECO:0000256" key="5">
    <source>
        <dbReference type="SAM" id="MobiDB-lite"/>
    </source>
</evidence>
<accession>A0A9W6ZXA4</accession>
<keyword evidence="4" id="KW-0648">Protein biosynthesis</keyword>
<evidence type="ECO:0000256" key="1">
    <source>
        <dbReference type="ARBA" id="ARBA00004496"/>
    </source>
</evidence>
<comment type="similarity">
    <text evidence="2">Belongs to the RRF family.</text>
</comment>
<evidence type="ECO:0000259" key="6">
    <source>
        <dbReference type="Pfam" id="PF01765"/>
    </source>
</evidence>
<dbReference type="PANTHER" id="PTHR20982">
    <property type="entry name" value="RIBOSOME RECYCLING FACTOR"/>
    <property type="match status" value="1"/>
</dbReference>
<sequence length="179" mass="19709">MTVEERMENSVSALSNSLSTLRTGRASPAILDRVMVSYYGADTPLNSLATVSVSSAQQLTIQPFDKGSSGDIEKAIIESDLGLTPNNSGDLIRINIPSLTEERRKEMVKLCKSMGEEAKVSVRNARRDGVDKVKKLEKAKDISEDQKKDGEESMQKLADGYVKKVDDICKKKEEDVLKV</sequence>
<dbReference type="GO" id="GO:0006412">
    <property type="term" value="P:translation"/>
    <property type="evidence" value="ECO:0007669"/>
    <property type="project" value="UniProtKB-KW"/>
</dbReference>
<organism evidence="7 8">
    <name type="scientific">Triparma retinervis</name>
    <dbReference type="NCBI Taxonomy" id="2557542"/>
    <lineage>
        <taxon>Eukaryota</taxon>
        <taxon>Sar</taxon>
        <taxon>Stramenopiles</taxon>
        <taxon>Ochrophyta</taxon>
        <taxon>Bolidophyceae</taxon>
        <taxon>Parmales</taxon>
        <taxon>Triparmaceae</taxon>
        <taxon>Triparma</taxon>
    </lineage>
</organism>
<comment type="caution">
    <text evidence="7">The sequence shown here is derived from an EMBL/GenBank/DDBJ whole genome shotgun (WGS) entry which is preliminary data.</text>
</comment>
<protein>
    <recommendedName>
        <fullName evidence="6">Ribosome recycling factor domain-containing protein</fullName>
    </recommendedName>
</protein>
<dbReference type="OrthoDB" id="407355at2759"/>
<gene>
    <name evidence="7" type="ORF">TrRE_jg8211</name>
</gene>
<dbReference type="Pfam" id="PF01765">
    <property type="entry name" value="RRF"/>
    <property type="match status" value="1"/>
</dbReference>
<name>A0A9W6ZXA4_9STRA</name>